<dbReference type="EMBL" id="FORT01000001">
    <property type="protein sequence ID" value="SFI81122.1"/>
    <property type="molecule type" value="Genomic_DNA"/>
</dbReference>
<evidence type="ECO:0000313" key="3">
    <source>
        <dbReference type="Proteomes" id="UP000198915"/>
    </source>
</evidence>
<keyword evidence="1" id="KW-0472">Membrane</keyword>
<keyword evidence="1" id="KW-1133">Transmembrane helix</keyword>
<feature type="transmembrane region" description="Helical" evidence="1">
    <location>
        <begin position="31"/>
        <end position="50"/>
    </location>
</feature>
<evidence type="ECO:0000313" key="2">
    <source>
        <dbReference type="EMBL" id="SFI81122.1"/>
    </source>
</evidence>
<sequence length="77" mass="8447">MWGVFGILLVGVFLACLEVPLLRRPGYRKDLIVFSILLIFGISLACAKVLNAPIPNPGDWIAALFRPLSDAFSPLLH</sequence>
<dbReference type="STRING" id="1884381.SAMN05518846_101223"/>
<organism evidence="2 3">
    <name type="scientific">Brevibacillus centrosporus</name>
    <dbReference type="NCBI Taxonomy" id="54910"/>
    <lineage>
        <taxon>Bacteria</taxon>
        <taxon>Bacillati</taxon>
        <taxon>Bacillota</taxon>
        <taxon>Bacilli</taxon>
        <taxon>Bacillales</taxon>
        <taxon>Paenibacillaceae</taxon>
        <taxon>Brevibacillus</taxon>
    </lineage>
</organism>
<dbReference type="Proteomes" id="UP000198915">
    <property type="component" value="Unassembled WGS sequence"/>
</dbReference>
<name>A0A1I3L8I8_9BACL</name>
<protein>
    <submittedName>
        <fullName evidence="2">Uncharacterized protein</fullName>
    </submittedName>
</protein>
<dbReference type="AlphaFoldDB" id="A0A1I3L8I8"/>
<accession>A0A1I3L8I8</accession>
<evidence type="ECO:0000256" key="1">
    <source>
        <dbReference type="SAM" id="Phobius"/>
    </source>
</evidence>
<reference evidence="3" key="1">
    <citation type="submission" date="2016-10" db="EMBL/GenBank/DDBJ databases">
        <authorList>
            <person name="Varghese N."/>
            <person name="Submissions S."/>
        </authorList>
    </citation>
    <scope>NUCLEOTIDE SEQUENCE [LARGE SCALE GENOMIC DNA]</scope>
    <source>
        <strain evidence="3">OK042</strain>
    </source>
</reference>
<feature type="transmembrane region" description="Helical" evidence="1">
    <location>
        <begin position="6"/>
        <end position="22"/>
    </location>
</feature>
<dbReference type="RefSeq" id="WP_092266111.1">
    <property type="nucleotide sequence ID" value="NZ_BJOE01000011.1"/>
</dbReference>
<keyword evidence="1" id="KW-0812">Transmembrane</keyword>
<keyword evidence="3" id="KW-1185">Reference proteome</keyword>
<proteinExistence type="predicted"/>
<gene>
    <name evidence="2" type="ORF">SAMN05518846_101223</name>
</gene>